<keyword evidence="2" id="KW-1185">Reference proteome</keyword>
<dbReference type="Proteomes" id="UP001064048">
    <property type="component" value="Chromosome 13"/>
</dbReference>
<reference evidence="1 2" key="1">
    <citation type="journal article" date="2022" name="Genome Biol. Evol.">
        <title>The Spruce Budworm Genome: Reconstructing the Evolutionary History of Antifreeze Proteins.</title>
        <authorList>
            <person name="Beliveau C."/>
            <person name="Gagne P."/>
            <person name="Picq S."/>
            <person name="Vernygora O."/>
            <person name="Keeling C.I."/>
            <person name="Pinkney K."/>
            <person name="Doucet D."/>
            <person name="Wen F."/>
            <person name="Johnston J.S."/>
            <person name="Maaroufi H."/>
            <person name="Boyle B."/>
            <person name="Laroche J."/>
            <person name="Dewar K."/>
            <person name="Juretic N."/>
            <person name="Blackburn G."/>
            <person name="Nisole A."/>
            <person name="Brunet B."/>
            <person name="Brandao M."/>
            <person name="Lumley L."/>
            <person name="Duan J."/>
            <person name="Quan G."/>
            <person name="Lucarotti C.J."/>
            <person name="Roe A.D."/>
            <person name="Sperling F.A.H."/>
            <person name="Levesque R.C."/>
            <person name="Cusson M."/>
        </authorList>
    </citation>
    <scope>NUCLEOTIDE SEQUENCE [LARGE SCALE GENOMIC DNA]</scope>
    <source>
        <strain evidence="1">Glfc:IPQL:Cfum</strain>
    </source>
</reference>
<sequence length="812" mass="92015">MVAAMDTPHFPVQVDGKNYDIKKFLRDHPGGVNTLKHYEGKSILQAMEKFGHSISAYHMLNDFKVDSSDLKDCNLTGSVSENGRIITNEEGSRDKAEVAYLEELEGRLDWSKPILCQLDTIAPDYEKWVNSAVFRHCRIFSSPLLEAMTFTPWYLVPAFWIPIILYLGYTQFSEHVLSYLVYDMIHYYVHHGSPQDGTYLYTMKRYHSNHHFVNHDKDEEGPITSQLVTESLRCGREISRASARRGNDLVRSGVSLEYSTPAMLHLFSGKLPADAKAAAEVSHEILTATKLLQLKLCSTHPHTRPSLLQACQRELQQQQVPKHRRHVQQPRAARLGAEGGTNDKCIPICVPDDDPFYRYYGIRCLTFVRSMNTVTSFLDGSHIYGTDPSAAKKLRTLSGGKLKEETRKHCQRGFLPTVDVKSDVCDLRNSSEPCYLAEHNRIATILGSLNPMWSDEKIYQEARRIVIAELQHITYQEWLPLNFGENYFRYYRISPSSLYSRDYSDAVHPGVINSFGHAAFRYLHSMRINALAQFYECVDDIDLFVGGSLESDVPGSILGHTFQCIVAEQFYRTRVGDRFFYDNIEQPHSFTSEAETQKLDSCVVSVYPALNPDHEALSLHAAAELPLRYDIRAAVTRDGVLREIEYSNKKPAYYLNRVFKLTCSELNGRFTSNEYVQTLTVVHPHMSGEALARELHPSGVADKMDAVARDKQAWRWLERAPPAPAPPRPPPRAAKDEMAWDDSALTITLNPMDEAAAELGTAGAAELSSEGESCDDSDSERHDSSDDDEEVMSGKQHKYRNISQLEWDNSTM</sequence>
<dbReference type="EMBL" id="CM046113">
    <property type="protein sequence ID" value="KAI8421162.1"/>
    <property type="molecule type" value="Genomic_DNA"/>
</dbReference>
<accession>A0ACC0JAK3</accession>
<evidence type="ECO:0000313" key="2">
    <source>
        <dbReference type="Proteomes" id="UP001064048"/>
    </source>
</evidence>
<proteinExistence type="predicted"/>
<comment type="caution">
    <text evidence="1">The sequence shown here is derived from an EMBL/GenBank/DDBJ whole genome shotgun (WGS) entry which is preliminary data.</text>
</comment>
<evidence type="ECO:0000313" key="1">
    <source>
        <dbReference type="EMBL" id="KAI8421162.1"/>
    </source>
</evidence>
<gene>
    <name evidence="1" type="ORF">MSG28_008240</name>
</gene>
<organism evidence="1 2">
    <name type="scientific">Choristoneura fumiferana</name>
    <name type="common">Spruce budworm moth</name>
    <name type="synonym">Archips fumiferana</name>
    <dbReference type="NCBI Taxonomy" id="7141"/>
    <lineage>
        <taxon>Eukaryota</taxon>
        <taxon>Metazoa</taxon>
        <taxon>Ecdysozoa</taxon>
        <taxon>Arthropoda</taxon>
        <taxon>Hexapoda</taxon>
        <taxon>Insecta</taxon>
        <taxon>Pterygota</taxon>
        <taxon>Neoptera</taxon>
        <taxon>Endopterygota</taxon>
        <taxon>Lepidoptera</taxon>
        <taxon>Glossata</taxon>
        <taxon>Ditrysia</taxon>
        <taxon>Tortricoidea</taxon>
        <taxon>Tortricidae</taxon>
        <taxon>Tortricinae</taxon>
        <taxon>Choristoneura</taxon>
    </lineage>
</organism>
<protein>
    <submittedName>
        <fullName evidence="1">Uncharacterized protein</fullName>
    </submittedName>
</protein>
<name>A0ACC0JAK3_CHOFU</name>